<evidence type="ECO:0000313" key="3">
    <source>
        <dbReference type="EMBL" id="MDT0613622.1"/>
    </source>
</evidence>
<feature type="compositionally biased region" description="Low complexity" evidence="1">
    <location>
        <begin position="580"/>
        <end position="595"/>
    </location>
</feature>
<feature type="domain" description="Peptidase C14 caspase" evidence="2">
    <location>
        <begin position="5"/>
        <end position="243"/>
    </location>
</feature>
<dbReference type="PANTHER" id="PTHR48104:SF30">
    <property type="entry name" value="METACASPASE-1"/>
    <property type="match status" value="1"/>
</dbReference>
<dbReference type="PANTHER" id="PTHR48104">
    <property type="entry name" value="METACASPASE-4"/>
    <property type="match status" value="1"/>
</dbReference>
<proteinExistence type="predicted"/>
<dbReference type="RefSeq" id="WP_311576543.1">
    <property type="nucleotide sequence ID" value="NZ_JAVRFH010000030.1"/>
</dbReference>
<keyword evidence="4" id="KW-1185">Reference proteome</keyword>
<dbReference type="Pfam" id="PF00656">
    <property type="entry name" value="Peptidase_C14"/>
    <property type="match status" value="1"/>
</dbReference>
<evidence type="ECO:0000259" key="2">
    <source>
        <dbReference type="Pfam" id="PF00656"/>
    </source>
</evidence>
<dbReference type="InterPro" id="IPR050452">
    <property type="entry name" value="Metacaspase"/>
</dbReference>
<dbReference type="GO" id="GO:0016787">
    <property type="term" value="F:hydrolase activity"/>
    <property type="evidence" value="ECO:0007669"/>
    <property type="project" value="UniProtKB-KW"/>
</dbReference>
<dbReference type="EC" id="3.4.22.-" evidence="3"/>
<dbReference type="Proteomes" id="UP001180724">
    <property type="component" value="Unassembled WGS sequence"/>
</dbReference>
<feature type="compositionally biased region" description="Gly residues" evidence="1">
    <location>
        <begin position="596"/>
        <end position="607"/>
    </location>
</feature>
<protein>
    <submittedName>
        <fullName evidence="3">Caspase family protein</fullName>
        <ecNumber evidence="3">3.4.22.-</ecNumber>
    </submittedName>
</protein>
<evidence type="ECO:0000313" key="4">
    <source>
        <dbReference type="Proteomes" id="UP001180724"/>
    </source>
</evidence>
<reference evidence="3" key="1">
    <citation type="submission" date="2024-05" db="EMBL/GenBank/DDBJ databases">
        <title>30 novel species of actinomycetes from the DSMZ collection.</title>
        <authorList>
            <person name="Nouioui I."/>
        </authorList>
    </citation>
    <scope>NUCLEOTIDE SEQUENCE</scope>
    <source>
        <strain evidence="3">DSM 40712</strain>
    </source>
</reference>
<accession>A0ABU3AVM7</accession>
<comment type="caution">
    <text evidence="3">The sequence shown here is derived from an EMBL/GenBank/DDBJ whole genome shotgun (WGS) entry which is preliminary data.</text>
</comment>
<feature type="region of interest" description="Disordered" evidence="1">
    <location>
        <begin position="571"/>
        <end position="620"/>
    </location>
</feature>
<dbReference type="EMBL" id="JAVRFH010000030">
    <property type="protein sequence ID" value="MDT0613622.1"/>
    <property type="molecule type" value="Genomic_DNA"/>
</dbReference>
<sequence>MRTVYALFVGIDDYPGAPLRGCVNDVRDAEAWLRRQGHVASDIRRLHDGDATLAAVRAGIERHLGRSGPGDTALLWFSGHGSEEPTDAPWEGTGWSQALVCHDSLDDGRPPLWDTELGALLDGIAARGAHVVAVLDCCHSGGATRDGAAVRAVSWRPWWSSRATLGARDGGGQGPLPRRHTLLAACRPQERAHEDVLDGQVRGYFSHALLEALGKLGSSATYGGLHALVEERVRRLSSVQHPELRGGEDRLFLSADPVPGSPFLLRHTVAGWEVNCGQAHGLRAAGAEFTLLDGGGAPRVVVVREVRAESALVDPVGWSPGPADLDAVFGVTPSALAFPPAAVTLAGDPGVVRLVEAAVAGAPMLSTAAAGTAVPSAGTGSVPLRVDAGPGWAQVSGGAGRDLPPLPVRSPADADRVTDCLTHLARWQHLRDLVNPDPWLSSLVRITVEPTGVGTVRHSAEGEVVCSYTADHRPPQVMVGIHNDSDRPLWCVLLDLTDSYASSASLYDGDFVGAGRTGWARRGEPVWLYLPPGRTVVPGAFTQDWLKVIVAETELNTAPFVLDPWSPVAPSGARTGGAQGAAADGLLRLTAPPGGRDAGGPAHGPGRWGTAQVRVRTEVP</sequence>
<gene>
    <name evidence="3" type="ORF">RM812_25860</name>
</gene>
<dbReference type="InterPro" id="IPR011600">
    <property type="entry name" value="Pept_C14_caspase"/>
</dbReference>
<name>A0ABU3AVM7_9ACTN</name>
<evidence type="ECO:0000256" key="1">
    <source>
        <dbReference type="SAM" id="MobiDB-lite"/>
    </source>
</evidence>
<keyword evidence="3" id="KW-0378">Hydrolase</keyword>
<organism evidence="3 4">
    <name type="scientific">Streptomyces lancefieldiae</name>
    <dbReference type="NCBI Taxonomy" id="3075520"/>
    <lineage>
        <taxon>Bacteria</taxon>
        <taxon>Bacillati</taxon>
        <taxon>Actinomycetota</taxon>
        <taxon>Actinomycetes</taxon>
        <taxon>Kitasatosporales</taxon>
        <taxon>Streptomycetaceae</taxon>
        <taxon>Streptomyces</taxon>
    </lineage>
</organism>
<dbReference type="Gene3D" id="3.40.50.1460">
    <property type="match status" value="1"/>
</dbReference>